<dbReference type="PANTHER" id="PTHR33048">
    <property type="entry name" value="PTH11-LIKE INTEGRAL MEMBRANE PROTEIN (AFU_ORTHOLOGUE AFUA_5G11245)"/>
    <property type="match status" value="1"/>
</dbReference>
<sequence length="363" mass="41079">MAVPSNLWPTVIEMWVEYAIGILFLLLRVFSRCKMVGWRWQGDDYLAVAAILLFTFEVMMCQIIVEHGSITGMTDEIALSLTPEQYHSHEVGAKWLFAAWYIYVSLIWSLKGIMLFFFSRVTKTLPEERLVKVVAAICVAAYLATLAVITGHCRPINRLWQVYPYAGDDCTQNRSKYYALVTTNVTTDFLIMYIPIPLLWRLQTTLKRKFSFGLMFCAGFFIVICTLLRCIICLETPERLDLGLNWSIRETVIGIICTNAPSVKPLFPSRKTGTDASSVPTGLVTFGGTGSNPKRSRLREDMERIPDDGSVGSQEHIVGTVHGGRNKTAAFVDDRTDDRSFEDSSHNFNNSIHVKSEYKVEVR</sequence>
<keyword evidence="3 6" id="KW-1133">Transmembrane helix</keyword>
<evidence type="ECO:0000256" key="2">
    <source>
        <dbReference type="ARBA" id="ARBA00022692"/>
    </source>
</evidence>
<dbReference type="PANTHER" id="PTHR33048:SF47">
    <property type="entry name" value="INTEGRAL MEMBRANE PROTEIN-RELATED"/>
    <property type="match status" value="1"/>
</dbReference>
<keyword evidence="9" id="KW-1185">Reference proteome</keyword>
<dbReference type="AlphaFoldDB" id="A0A4R8QD00"/>
<dbReference type="InterPro" id="IPR049326">
    <property type="entry name" value="Rhodopsin_dom_fungi"/>
</dbReference>
<dbReference type="Proteomes" id="UP000295083">
    <property type="component" value="Unassembled WGS sequence"/>
</dbReference>
<protein>
    <recommendedName>
        <fullName evidence="7">Rhodopsin domain-containing protein</fullName>
    </recommendedName>
</protein>
<gene>
    <name evidence="8" type="ORF">C8035_v009160</name>
</gene>
<accession>A0A4R8QD00</accession>
<evidence type="ECO:0000256" key="6">
    <source>
        <dbReference type="SAM" id="Phobius"/>
    </source>
</evidence>
<evidence type="ECO:0000256" key="4">
    <source>
        <dbReference type="ARBA" id="ARBA00023136"/>
    </source>
</evidence>
<feature type="transmembrane region" description="Helical" evidence="6">
    <location>
        <begin position="177"/>
        <end position="200"/>
    </location>
</feature>
<evidence type="ECO:0000256" key="3">
    <source>
        <dbReference type="ARBA" id="ARBA00022989"/>
    </source>
</evidence>
<proteinExistence type="inferred from homology"/>
<feature type="transmembrane region" description="Helical" evidence="6">
    <location>
        <begin position="15"/>
        <end position="33"/>
    </location>
</feature>
<evidence type="ECO:0000259" key="7">
    <source>
        <dbReference type="Pfam" id="PF20684"/>
    </source>
</evidence>
<feature type="transmembrane region" description="Helical" evidence="6">
    <location>
        <begin position="45"/>
        <end position="65"/>
    </location>
</feature>
<dbReference type="EMBL" id="QAPG01000040">
    <property type="protein sequence ID" value="TDZ35520.1"/>
    <property type="molecule type" value="Genomic_DNA"/>
</dbReference>
<feature type="transmembrane region" description="Helical" evidence="6">
    <location>
        <begin position="212"/>
        <end position="232"/>
    </location>
</feature>
<dbReference type="Pfam" id="PF20684">
    <property type="entry name" value="Fung_rhodopsin"/>
    <property type="match status" value="1"/>
</dbReference>
<comment type="caution">
    <text evidence="8">The sequence shown here is derived from an EMBL/GenBank/DDBJ whole genome shotgun (WGS) entry which is preliminary data.</text>
</comment>
<evidence type="ECO:0000313" key="8">
    <source>
        <dbReference type="EMBL" id="TDZ35520.1"/>
    </source>
</evidence>
<feature type="transmembrane region" description="Helical" evidence="6">
    <location>
        <begin position="98"/>
        <end position="118"/>
    </location>
</feature>
<keyword evidence="4 6" id="KW-0472">Membrane</keyword>
<evidence type="ECO:0000313" key="9">
    <source>
        <dbReference type="Proteomes" id="UP000295083"/>
    </source>
</evidence>
<comment type="subcellular location">
    <subcellularLocation>
        <location evidence="1">Membrane</location>
        <topology evidence="1">Multi-pass membrane protein</topology>
    </subcellularLocation>
</comment>
<dbReference type="GO" id="GO:0016020">
    <property type="term" value="C:membrane"/>
    <property type="evidence" value="ECO:0007669"/>
    <property type="project" value="UniProtKB-SubCell"/>
</dbReference>
<evidence type="ECO:0000256" key="1">
    <source>
        <dbReference type="ARBA" id="ARBA00004141"/>
    </source>
</evidence>
<dbReference type="InterPro" id="IPR052337">
    <property type="entry name" value="SAT4-like"/>
</dbReference>
<feature type="domain" description="Rhodopsin" evidence="7">
    <location>
        <begin position="27"/>
        <end position="267"/>
    </location>
</feature>
<organism evidence="8 9">
    <name type="scientific">Colletotrichum spinosum</name>
    <dbReference type="NCBI Taxonomy" id="1347390"/>
    <lineage>
        <taxon>Eukaryota</taxon>
        <taxon>Fungi</taxon>
        <taxon>Dikarya</taxon>
        <taxon>Ascomycota</taxon>
        <taxon>Pezizomycotina</taxon>
        <taxon>Sordariomycetes</taxon>
        <taxon>Hypocreomycetidae</taxon>
        <taxon>Glomerellales</taxon>
        <taxon>Glomerellaceae</taxon>
        <taxon>Colletotrichum</taxon>
        <taxon>Colletotrichum orbiculare species complex</taxon>
    </lineage>
</organism>
<feature type="transmembrane region" description="Helical" evidence="6">
    <location>
        <begin position="130"/>
        <end position="150"/>
    </location>
</feature>
<evidence type="ECO:0000256" key="5">
    <source>
        <dbReference type="ARBA" id="ARBA00038359"/>
    </source>
</evidence>
<name>A0A4R8QD00_9PEZI</name>
<comment type="similarity">
    <text evidence="5">Belongs to the SAT4 family.</text>
</comment>
<keyword evidence="2 6" id="KW-0812">Transmembrane</keyword>
<reference evidence="8 9" key="1">
    <citation type="submission" date="2018-11" db="EMBL/GenBank/DDBJ databases">
        <title>Genome sequence and assembly of Colletotrichum spinosum.</title>
        <authorList>
            <person name="Gan P."/>
            <person name="Shirasu K."/>
        </authorList>
    </citation>
    <scope>NUCLEOTIDE SEQUENCE [LARGE SCALE GENOMIC DNA]</scope>
    <source>
        <strain evidence="8 9">CBS 515.97</strain>
    </source>
</reference>